<dbReference type="OrthoDB" id="5589195at2759"/>
<evidence type="ECO:0000256" key="3">
    <source>
        <dbReference type="ARBA" id="ARBA00008715"/>
    </source>
</evidence>
<comment type="pathway">
    <text evidence="2 10">Protein modification; protein glycosylation.</text>
</comment>
<evidence type="ECO:0000256" key="4">
    <source>
        <dbReference type="ARBA" id="ARBA00022676"/>
    </source>
</evidence>
<keyword evidence="12" id="KW-1185">Reference proteome</keyword>
<gene>
    <name evidence="11" type="ORF">AMAG_07526</name>
</gene>
<evidence type="ECO:0000256" key="8">
    <source>
        <dbReference type="ARBA" id="ARBA00022989"/>
    </source>
</evidence>
<feature type="transmembrane region" description="Helical" evidence="10">
    <location>
        <begin position="470"/>
        <end position="489"/>
    </location>
</feature>
<dbReference type="AlphaFoldDB" id="A0A0L0SIL7"/>
<dbReference type="GO" id="GO:0005789">
    <property type="term" value="C:endoplasmic reticulum membrane"/>
    <property type="evidence" value="ECO:0007669"/>
    <property type="project" value="UniProtKB-SubCell"/>
</dbReference>
<protein>
    <recommendedName>
        <fullName evidence="10">Alpha-1,3-glucosyltransferase</fullName>
        <ecNumber evidence="10">2.4.1.-</ecNumber>
    </recommendedName>
</protein>
<evidence type="ECO:0000256" key="10">
    <source>
        <dbReference type="RuleBase" id="RU363110"/>
    </source>
</evidence>
<feature type="transmembrane region" description="Helical" evidence="10">
    <location>
        <begin position="176"/>
        <end position="193"/>
    </location>
</feature>
<dbReference type="STRING" id="578462.A0A0L0SIL7"/>
<feature type="transmembrane region" description="Helical" evidence="10">
    <location>
        <begin position="199"/>
        <end position="225"/>
    </location>
</feature>
<evidence type="ECO:0000256" key="9">
    <source>
        <dbReference type="ARBA" id="ARBA00023136"/>
    </source>
</evidence>
<dbReference type="PANTHER" id="PTHR12413:SF1">
    <property type="entry name" value="DOLICHYL PYROPHOSPHATE MAN9GLCNAC2 ALPHA-1,3-GLUCOSYLTRANSFERASE"/>
    <property type="match status" value="1"/>
</dbReference>
<feature type="transmembrane region" description="Helical" evidence="10">
    <location>
        <begin position="237"/>
        <end position="256"/>
    </location>
</feature>
<sequence length="503" mass="56053">MAPKPRPHRTSAASLALSPALIAIASVAFLLRAAVGRHGYSGRATPPLFGDLEAQRHWLEITWHLPPSQWYHYDQKFWGLDYPPLTAFVSYVFGAIAHFIEPSWVALDKSRGNEDPSLIAYMRLSVLICDLLVYFPAALFFVRSLRLPWRSANITAWALILSFPGLILIDHGHFQYNLIMLGLTLASVAWMTTGHPLKAAFTFSLALMFKQMSLYFALPVFVYLLAQCWQSNHGIRLFFQLGVVVLATFALHIYPFRADLGQLVHRIFPIARGLYEDKVANVWCALSPVLKLRDRFALTTLLRMSLATTILASLPSLIGLFRHPTRYTLLAALAAVSLAFFLFSFQVHEKSILLPDLPILLLLVVDRIADNPRWCVWAHVLNVSTFSMWPLLRRDGQAVPYFVLLALWNGGVWWKSRGTCAACPRTGGVVGMVYQLAVVAVYAAAAAIHIAEFAIAPPARYPHLYVLANQVLSCGVFLSAYAATTILAISPPTESTKPKIKRA</sequence>
<keyword evidence="9 10" id="KW-0472">Membrane</keyword>
<evidence type="ECO:0000313" key="12">
    <source>
        <dbReference type="Proteomes" id="UP000054350"/>
    </source>
</evidence>
<dbReference type="InterPro" id="IPR004856">
    <property type="entry name" value="Glyco_trans_ALG6/ALG8"/>
</dbReference>
<feature type="transmembrane region" description="Helical" evidence="10">
    <location>
        <begin position="296"/>
        <end position="320"/>
    </location>
</feature>
<feature type="transmembrane region" description="Helical" evidence="10">
    <location>
        <begin position="398"/>
        <end position="414"/>
    </location>
</feature>
<dbReference type="EMBL" id="GG745340">
    <property type="protein sequence ID" value="KNE62294.1"/>
    <property type="molecule type" value="Genomic_DNA"/>
</dbReference>
<keyword evidence="4 10" id="KW-0328">Glycosyltransferase</keyword>
<dbReference type="VEuPathDB" id="FungiDB:AMAG_07526"/>
<feature type="transmembrane region" description="Helical" evidence="10">
    <location>
        <begin position="327"/>
        <end position="346"/>
    </location>
</feature>
<dbReference type="OMA" id="FQVPPMH"/>
<proteinExistence type="inferred from homology"/>
<comment type="similarity">
    <text evidence="3 10">Belongs to the ALG6/ALG8 glucosyltransferase family.</text>
</comment>
<dbReference type="PANTHER" id="PTHR12413">
    <property type="entry name" value="DOLICHYL GLYCOSYLTRANSFERASE"/>
    <property type="match status" value="1"/>
</dbReference>
<evidence type="ECO:0000256" key="2">
    <source>
        <dbReference type="ARBA" id="ARBA00004922"/>
    </source>
</evidence>
<keyword evidence="8 10" id="KW-1133">Transmembrane helix</keyword>
<evidence type="ECO:0000256" key="7">
    <source>
        <dbReference type="ARBA" id="ARBA00022824"/>
    </source>
</evidence>
<dbReference type="Pfam" id="PF03155">
    <property type="entry name" value="Alg6_Alg8"/>
    <property type="match status" value="1"/>
</dbReference>
<evidence type="ECO:0000256" key="1">
    <source>
        <dbReference type="ARBA" id="ARBA00004477"/>
    </source>
</evidence>
<reference evidence="11 12" key="1">
    <citation type="submission" date="2009-11" db="EMBL/GenBank/DDBJ databases">
        <title>Annotation of Allomyces macrogynus ATCC 38327.</title>
        <authorList>
            <consortium name="The Broad Institute Genome Sequencing Platform"/>
            <person name="Russ C."/>
            <person name="Cuomo C."/>
            <person name="Burger G."/>
            <person name="Gray M.W."/>
            <person name="Holland P.W.H."/>
            <person name="King N."/>
            <person name="Lang F.B.F."/>
            <person name="Roger A.J."/>
            <person name="Ruiz-Trillo I."/>
            <person name="Young S.K."/>
            <person name="Zeng Q."/>
            <person name="Gargeya S."/>
            <person name="Fitzgerald M."/>
            <person name="Haas B."/>
            <person name="Abouelleil A."/>
            <person name="Alvarado L."/>
            <person name="Arachchi H.M."/>
            <person name="Berlin A."/>
            <person name="Chapman S.B."/>
            <person name="Gearin G."/>
            <person name="Goldberg J."/>
            <person name="Griggs A."/>
            <person name="Gujja S."/>
            <person name="Hansen M."/>
            <person name="Heiman D."/>
            <person name="Howarth C."/>
            <person name="Larimer J."/>
            <person name="Lui A."/>
            <person name="MacDonald P.J.P."/>
            <person name="McCowen C."/>
            <person name="Montmayeur A."/>
            <person name="Murphy C."/>
            <person name="Neiman D."/>
            <person name="Pearson M."/>
            <person name="Priest M."/>
            <person name="Roberts A."/>
            <person name="Saif S."/>
            <person name="Shea T."/>
            <person name="Sisk P."/>
            <person name="Stolte C."/>
            <person name="Sykes S."/>
            <person name="Wortman J."/>
            <person name="Nusbaum C."/>
            <person name="Birren B."/>
        </authorList>
    </citation>
    <scope>NUCLEOTIDE SEQUENCE [LARGE SCALE GENOMIC DNA]</scope>
    <source>
        <strain evidence="11 12">ATCC 38327</strain>
    </source>
</reference>
<keyword evidence="5 10" id="KW-0808">Transferase</keyword>
<dbReference type="UniPathway" id="UPA00378"/>
<feature type="transmembrane region" description="Helical" evidence="10">
    <location>
        <begin position="88"/>
        <end position="107"/>
    </location>
</feature>
<feature type="transmembrane region" description="Helical" evidence="10">
    <location>
        <begin position="12"/>
        <end position="35"/>
    </location>
</feature>
<reference evidence="12" key="2">
    <citation type="submission" date="2009-11" db="EMBL/GenBank/DDBJ databases">
        <title>The Genome Sequence of Allomyces macrogynus strain ATCC 38327.</title>
        <authorList>
            <consortium name="The Broad Institute Genome Sequencing Platform"/>
            <person name="Russ C."/>
            <person name="Cuomo C."/>
            <person name="Shea T."/>
            <person name="Young S.K."/>
            <person name="Zeng Q."/>
            <person name="Koehrsen M."/>
            <person name="Haas B."/>
            <person name="Borodovsky M."/>
            <person name="Guigo R."/>
            <person name="Alvarado L."/>
            <person name="Berlin A."/>
            <person name="Borenstein D."/>
            <person name="Chen Z."/>
            <person name="Engels R."/>
            <person name="Freedman E."/>
            <person name="Gellesch M."/>
            <person name="Goldberg J."/>
            <person name="Griggs A."/>
            <person name="Gujja S."/>
            <person name="Heiman D."/>
            <person name="Hepburn T."/>
            <person name="Howarth C."/>
            <person name="Jen D."/>
            <person name="Larson L."/>
            <person name="Lewis B."/>
            <person name="Mehta T."/>
            <person name="Park D."/>
            <person name="Pearson M."/>
            <person name="Roberts A."/>
            <person name="Saif S."/>
            <person name="Shenoy N."/>
            <person name="Sisk P."/>
            <person name="Stolte C."/>
            <person name="Sykes S."/>
            <person name="Walk T."/>
            <person name="White J."/>
            <person name="Yandava C."/>
            <person name="Burger G."/>
            <person name="Gray M.W."/>
            <person name="Holland P.W.H."/>
            <person name="King N."/>
            <person name="Lang F.B.F."/>
            <person name="Roger A.J."/>
            <person name="Ruiz-Trillo I."/>
            <person name="Lander E."/>
            <person name="Nusbaum C."/>
        </authorList>
    </citation>
    <scope>NUCLEOTIDE SEQUENCE [LARGE SCALE GENOMIC DNA]</scope>
    <source>
        <strain evidence="12">ATCC 38327</strain>
    </source>
</reference>
<comment type="subcellular location">
    <subcellularLocation>
        <location evidence="1 10">Endoplasmic reticulum membrane</location>
        <topology evidence="1 10">Multi-pass membrane protein</topology>
    </subcellularLocation>
</comment>
<evidence type="ECO:0000256" key="5">
    <source>
        <dbReference type="ARBA" id="ARBA00022679"/>
    </source>
</evidence>
<name>A0A0L0SIL7_ALLM3</name>
<organism evidence="11 12">
    <name type="scientific">Allomyces macrogynus (strain ATCC 38327)</name>
    <name type="common">Allomyces javanicus var. macrogynus</name>
    <dbReference type="NCBI Taxonomy" id="578462"/>
    <lineage>
        <taxon>Eukaryota</taxon>
        <taxon>Fungi</taxon>
        <taxon>Fungi incertae sedis</taxon>
        <taxon>Blastocladiomycota</taxon>
        <taxon>Blastocladiomycetes</taxon>
        <taxon>Blastocladiales</taxon>
        <taxon>Blastocladiaceae</taxon>
        <taxon>Allomyces</taxon>
    </lineage>
</organism>
<feature type="transmembrane region" description="Helical" evidence="10">
    <location>
        <begin position="426"/>
        <end position="450"/>
    </location>
</feature>
<dbReference type="Proteomes" id="UP000054350">
    <property type="component" value="Unassembled WGS sequence"/>
</dbReference>
<evidence type="ECO:0000313" key="11">
    <source>
        <dbReference type="EMBL" id="KNE62294.1"/>
    </source>
</evidence>
<dbReference type="GO" id="GO:0042281">
    <property type="term" value="F:dolichyl pyrophosphate Man9GlcNAc2 alpha-1,3-glucosyltransferase activity"/>
    <property type="evidence" value="ECO:0007669"/>
    <property type="project" value="TreeGrafter"/>
</dbReference>
<evidence type="ECO:0000256" key="6">
    <source>
        <dbReference type="ARBA" id="ARBA00022692"/>
    </source>
</evidence>
<feature type="transmembrane region" description="Helical" evidence="10">
    <location>
        <begin position="147"/>
        <end position="169"/>
    </location>
</feature>
<dbReference type="EC" id="2.4.1.-" evidence="10"/>
<keyword evidence="7 10" id="KW-0256">Endoplasmic reticulum</keyword>
<dbReference type="eggNOG" id="KOG2575">
    <property type="taxonomic scope" value="Eukaryota"/>
</dbReference>
<feature type="transmembrane region" description="Helical" evidence="10">
    <location>
        <begin position="119"/>
        <end position="141"/>
    </location>
</feature>
<keyword evidence="6 10" id="KW-0812">Transmembrane</keyword>
<accession>A0A0L0SIL7</accession>